<dbReference type="NCBIfam" id="NF033679">
    <property type="entry name" value="DNRLRE_dom"/>
    <property type="match status" value="1"/>
</dbReference>
<reference evidence="2" key="1">
    <citation type="submission" date="2023-01" db="EMBL/GenBank/DDBJ databases">
        <title>Genome assembly of the deep-sea coral Lophelia pertusa.</title>
        <authorList>
            <person name="Herrera S."/>
            <person name="Cordes E."/>
        </authorList>
    </citation>
    <scope>NUCLEOTIDE SEQUENCE</scope>
    <source>
        <strain evidence="2">USNM1676648</strain>
        <tissue evidence="2">Polyp</tissue>
    </source>
</reference>
<dbReference type="EMBL" id="MU827304">
    <property type="protein sequence ID" value="KAJ7365187.1"/>
    <property type="molecule type" value="Genomic_DNA"/>
</dbReference>
<comment type="caution">
    <text evidence="2">The sequence shown here is derived from an EMBL/GenBank/DDBJ whole genome shotgun (WGS) entry which is preliminary data.</text>
</comment>
<feature type="signal peptide" evidence="1">
    <location>
        <begin position="1"/>
        <end position="22"/>
    </location>
</feature>
<protein>
    <submittedName>
        <fullName evidence="2">Uncharacterized protein</fullName>
    </submittedName>
</protein>
<keyword evidence="3" id="KW-1185">Reference proteome</keyword>
<dbReference type="AlphaFoldDB" id="A0A9X0CLP4"/>
<evidence type="ECO:0000313" key="3">
    <source>
        <dbReference type="Proteomes" id="UP001163046"/>
    </source>
</evidence>
<evidence type="ECO:0000256" key="1">
    <source>
        <dbReference type="SAM" id="SignalP"/>
    </source>
</evidence>
<organism evidence="2 3">
    <name type="scientific">Desmophyllum pertusum</name>
    <dbReference type="NCBI Taxonomy" id="174260"/>
    <lineage>
        <taxon>Eukaryota</taxon>
        <taxon>Metazoa</taxon>
        <taxon>Cnidaria</taxon>
        <taxon>Anthozoa</taxon>
        <taxon>Hexacorallia</taxon>
        <taxon>Scleractinia</taxon>
        <taxon>Caryophylliina</taxon>
        <taxon>Caryophylliidae</taxon>
        <taxon>Desmophyllum</taxon>
    </lineage>
</organism>
<dbReference type="Proteomes" id="UP001163046">
    <property type="component" value="Unassembled WGS sequence"/>
</dbReference>
<gene>
    <name evidence="2" type="ORF">OS493_007838</name>
</gene>
<accession>A0A9X0CLP4</accession>
<sequence length="227" mass="25834">MEQMVGIVTVLMVALLAPSAQAQTDTGAGKVYRLEVVQDVTLERPKTNYNYLKYLIVAKHPEYPNKRSLVQFENLPSSCPPSKIQSAKMYLYYDYAHKASGHTITQTPFIPRCLQLYLVKKSWKEAKATSIKRDSSSKWCTPYLGHGCDTELFPEPDTVMIFPRRPGNDFVEFDVTNAVKRWKYGLPNHGLLIRATNELVPGRDIRFASNAWPDPSKHAYILVLCSY</sequence>
<evidence type="ECO:0000313" key="2">
    <source>
        <dbReference type="EMBL" id="KAJ7365187.1"/>
    </source>
</evidence>
<name>A0A9X0CLP4_9CNID</name>
<feature type="chain" id="PRO_5040910064" evidence="1">
    <location>
        <begin position="23"/>
        <end position="227"/>
    </location>
</feature>
<keyword evidence="1" id="KW-0732">Signal</keyword>
<dbReference type="OrthoDB" id="5946408at2759"/>
<proteinExistence type="predicted"/>